<name>A0A6B2R2A8_9BURK</name>
<dbReference type="Pfam" id="PF00497">
    <property type="entry name" value="SBP_bac_3"/>
    <property type="match status" value="1"/>
</dbReference>
<accession>A0A6B2R2A8</accession>
<feature type="signal peptide" evidence="2">
    <location>
        <begin position="1"/>
        <end position="23"/>
    </location>
</feature>
<dbReference type="PANTHER" id="PTHR35936:SF17">
    <property type="entry name" value="ARGININE-BINDING EXTRACELLULAR PROTEIN ARTP"/>
    <property type="match status" value="1"/>
</dbReference>
<evidence type="ECO:0000256" key="2">
    <source>
        <dbReference type="SAM" id="SignalP"/>
    </source>
</evidence>
<comment type="caution">
    <text evidence="4">The sequence shown here is derived from an EMBL/GenBank/DDBJ whole genome shotgun (WGS) entry which is preliminary data.</text>
</comment>
<protein>
    <submittedName>
        <fullName evidence="4">Amino acid ABC transporter substrate-binding protein</fullName>
    </submittedName>
</protein>
<dbReference type="SMART" id="SM00062">
    <property type="entry name" value="PBPb"/>
    <property type="match status" value="1"/>
</dbReference>
<dbReference type="SUPFAM" id="SSF53850">
    <property type="entry name" value="Periplasmic binding protein-like II"/>
    <property type="match status" value="1"/>
</dbReference>
<sequence length="264" mass="29441">MINRIITSIWACLLLGCSLTVQANSTLDRVKASKTLNVCIWPNYYGITYTNPRTGVLEGVDIDMSQALANDLGVKLNYISSSFASFIQDLESDKCDIAMMGVGVTPSRSERLAFSRPYLRSDILFITTRSNRQLNSIDDIDKPGVVIAVQKGTLMEPFLRGRLKSATLTVTTGLGEREREVESGRADAFATDYPYSQKMLADTDWAKVIVPERPWQLTDYAYAVKKNDPIWLGTVDEFLSKVKKDGRLEAAAKKNNLTPILIRD</sequence>
<dbReference type="InterPro" id="IPR001638">
    <property type="entry name" value="Solute-binding_3/MltF_N"/>
</dbReference>
<feature type="domain" description="Solute-binding protein family 3/N-terminal" evidence="3">
    <location>
        <begin position="35"/>
        <end position="259"/>
    </location>
</feature>
<dbReference type="Gene3D" id="3.40.190.10">
    <property type="entry name" value="Periplasmic binding protein-like II"/>
    <property type="match status" value="2"/>
</dbReference>
<dbReference type="PROSITE" id="PS51257">
    <property type="entry name" value="PROKAR_LIPOPROTEIN"/>
    <property type="match status" value="1"/>
</dbReference>
<feature type="chain" id="PRO_5025576147" evidence="2">
    <location>
        <begin position="24"/>
        <end position="264"/>
    </location>
</feature>
<evidence type="ECO:0000256" key="1">
    <source>
        <dbReference type="ARBA" id="ARBA00022729"/>
    </source>
</evidence>
<dbReference type="EMBL" id="JAAGRN010000015">
    <property type="protein sequence ID" value="NDY84461.1"/>
    <property type="molecule type" value="Genomic_DNA"/>
</dbReference>
<gene>
    <name evidence="4" type="ORF">G3I67_14615</name>
</gene>
<dbReference type="AlphaFoldDB" id="A0A6B2R2A8"/>
<dbReference type="PANTHER" id="PTHR35936">
    <property type="entry name" value="MEMBRANE-BOUND LYTIC MUREIN TRANSGLYCOSYLASE F"/>
    <property type="match status" value="1"/>
</dbReference>
<reference evidence="4" key="1">
    <citation type="submission" date="2020-02" db="EMBL/GenBank/DDBJ databases">
        <authorList>
            <person name="Chen W.-M."/>
        </authorList>
    </citation>
    <scope>NUCLEOTIDE SEQUENCE</scope>
    <source>
        <strain evidence="4">NBD-18</strain>
    </source>
</reference>
<dbReference type="RefSeq" id="WP_163656290.1">
    <property type="nucleotide sequence ID" value="NZ_JAAGRN010000015.1"/>
</dbReference>
<dbReference type="CDD" id="cd13530">
    <property type="entry name" value="PBP2_peptides_like"/>
    <property type="match status" value="1"/>
</dbReference>
<evidence type="ECO:0000313" key="4">
    <source>
        <dbReference type="EMBL" id="NDY84461.1"/>
    </source>
</evidence>
<proteinExistence type="predicted"/>
<organism evidence="4">
    <name type="scientific">Sheuella amnicola</name>
    <dbReference type="NCBI Taxonomy" id="2707330"/>
    <lineage>
        <taxon>Bacteria</taxon>
        <taxon>Pseudomonadati</taxon>
        <taxon>Pseudomonadota</taxon>
        <taxon>Betaproteobacteria</taxon>
        <taxon>Burkholderiales</taxon>
        <taxon>Alcaligenaceae</taxon>
        <taxon>Sheuella</taxon>
    </lineage>
</organism>
<evidence type="ECO:0000259" key="3">
    <source>
        <dbReference type="SMART" id="SM00062"/>
    </source>
</evidence>
<keyword evidence="1 2" id="KW-0732">Signal</keyword>